<gene>
    <name evidence="2" type="ORF">ACFQ1S_14155</name>
</gene>
<proteinExistence type="predicted"/>
<feature type="transmembrane region" description="Helical" evidence="1">
    <location>
        <begin position="42"/>
        <end position="62"/>
    </location>
</feature>
<feature type="non-terminal residue" evidence="2">
    <location>
        <position position="85"/>
    </location>
</feature>
<organism evidence="2 3">
    <name type="scientific">Kibdelosporangium lantanae</name>
    <dbReference type="NCBI Taxonomy" id="1497396"/>
    <lineage>
        <taxon>Bacteria</taxon>
        <taxon>Bacillati</taxon>
        <taxon>Actinomycetota</taxon>
        <taxon>Actinomycetes</taxon>
        <taxon>Pseudonocardiales</taxon>
        <taxon>Pseudonocardiaceae</taxon>
        <taxon>Kibdelosporangium</taxon>
    </lineage>
</organism>
<keyword evidence="3" id="KW-1185">Reference proteome</keyword>
<evidence type="ECO:0000313" key="2">
    <source>
        <dbReference type="EMBL" id="MFD1046615.1"/>
    </source>
</evidence>
<keyword evidence="1" id="KW-1133">Transmembrane helix</keyword>
<reference evidence="3" key="1">
    <citation type="journal article" date="2019" name="Int. J. Syst. Evol. Microbiol.">
        <title>The Global Catalogue of Microorganisms (GCM) 10K type strain sequencing project: providing services to taxonomists for standard genome sequencing and annotation.</title>
        <authorList>
            <consortium name="The Broad Institute Genomics Platform"/>
            <consortium name="The Broad Institute Genome Sequencing Center for Infectious Disease"/>
            <person name="Wu L."/>
            <person name="Ma J."/>
        </authorList>
    </citation>
    <scope>NUCLEOTIDE SEQUENCE [LARGE SCALE GENOMIC DNA]</scope>
    <source>
        <strain evidence="3">JCM 31486</strain>
    </source>
</reference>
<evidence type="ECO:0000256" key="1">
    <source>
        <dbReference type="SAM" id="Phobius"/>
    </source>
</evidence>
<keyword evidence="1" id="KW-0812">Transmembrane</keyword>
<protein>
    <submittedName>
        <fullName evidence="2">Uncharacterized protein</fullName>
    </submittedName>
</protein>
<dbReference type="EMBL" id="JBHTIS010000726">
    <property type="protein sequence ID" value="MFD1046615.1"/>
    <property type="molecule type" value="Genomic_DNA"/>
</dbReference>
<accession>A0ABW3MCD0</accession>
<feature type="transmembrane region" description="Helical" evidence="1">
    <location>
        <begin position="12"/>
        <end position="36"/>
    </location>
</feature>
<keyword evidence="1" id="KW-0472">Membrane</keyword>
<name>A0ABW3MCD0_9PSEU</name>
<sequence>MMNVLRERSTSLFAAVGGWRTVTEAVLSRVVFLVVFEVTGHVWTSALVAVLCVFVFTVVRVCTGRKWWQVAPALVIVTVSALLAG</sequence>
<evidence type="ECO:0000313" key="3">
    <source>
        <dbReference type="Proteomes" id="UP001597045"/>
    </source>
</evidence>
<dbReference type="Proteomes" id="UP001597045">
    <property type="component" value="Unassembled WGS sequence"/>
</dbReference>
<comment type="caution">
    <text evidence="2">The sequence shown here is derived from an EMBL/GenBank/DDBJ whole genome shotgun (WGS) entry which is preliminary data.</text>
</comment>
<feature type="transmembrane region" description="Helical" evidence="1">
    <location>
        <begin position="67"/>
        <end position="84"/>
    </location>
</feature>